<dbReference type="PANTHER" id="PTHR43394">
    <property type="entry name" value="ATP-DEPENDENT PERMEASE MDL1, MITOCHONDRIAL"/>
    <property type="match status" value="1"/>
</dbReference>
<accession>A0ABU0TIL0</accession>
<evidence type="ECO:0000259" key="9">
    <source>
        <dbReference type="PROSITE" id="PS50929"/>
    </source>
</evidence>
<keyword evidence="2 7" id="KW-0812">Transmembrane</keyword>
<organism evidence="10 11">
    <name type="scientific">Chryseobacterium camelliae</name>
    <dbReference type="NCBI Taxonomy" id="1265445"/>
    <lineage>
        <taxon>Bacteria</taxon>
        <taxon>Pseudomonadati</taxon>
        <taxon>Bacteroidota</taxon>
        <taxon>Flavobacteriia</taxon>
        <taxon>Flavobacteriales</taxon>
        <taxon>Weeksellaceae</taxon>
        <taxon>Chryseobacterium group</taxon>
        <taxon>Chryseobacterium</taxon>
    </lineage>
</organism>
<evidence type="ECO:0000256" key="7">
    <source>
        <dbReference type="SAM" id="Phobius"/>
    </source>
</evidence>
<dbReference type="SMART" id="SM00382">
    <property type="entry name" value="AAA"/>
    <property type="match status" value="1"/>
</dbReference>
<dbReference type="EMBL" id="JAUTAL010000001">
    <property type="protein sequence ID" value="MDQ1096899.1"/>
    <property type="molecule type" value="Genomic_DNA"/>
</dbReference>
<name>A0ABU0TIL0_9FLAO</name>
<dbReference type="InterPro" id="IPR011527">
    <property type="entry name" value="ABC1_TM_dom"/>
</dbReference>
<feature type="transmembrane region" description="Helical" evidence="7">
    <location>
        <begin position="166"/>
        <end position="185"/>
    </location>
</feature>
<dbReference type="PROSITE" id="PS00211">
    <property type="entry name" value="ABC_TRANSPORTER_1"/>
    <property type="match status" value="1"/>
</dbReference>
<dbReference type="PANTHER" id="PTHR43394:SF1">
    <property type="entry name" value="ATP-BINDING CASSETTE SUB-FAMILY B MEMBER 10, MITOCHONDRIAL"/>
    <property type="match status" value="1"/>
</dbReference>
<keyword evidence="4 10" id="KW-0067">ATP-binding</keyword>
<dbReference type="InterPro" id="IPR003439">
    <property type="entry name" value="ABC_transporter-like_ATP-bd"/>
</dbReference>
<dbReference type="Gene3D" id="1.20.1560.10">
    <property type="entry name" value="ABC transporter type 1, transmembrane domain"/>
    <property type="match status" value="1"/>
</dbReference>
<dbReference type="Pfam" id="PF00005">
    <property type="entry name" value="ABC_tran"/>
    <property type="match status" value="1"/>
</dbReference>
<feature type="transmembrane region" description="Helical" evidence="7">
    <location>
        <begin position="23"/>
        <end position="50"/>
    </location>
</feature>
<evidence type="ECO:0000313" key="10">
    <source>
        <dbReference type="EMBL" id="MDQ1096899.1"/>
    </source>
</evidence>
<keyword evidence="3" id="KW-0547">Nucleotide-binding</keyword>
<gene>
    <name evidence="10" type="ORF">QE404_002046</name>
</gene>
<evidence type="ECO:0000256" key="1">
    <source>
        <dbReference type="ARBA" id="ARBA00004651"/>
    </source>
</evidence>
<dbReference type="InterPro" id="IPR039421">
    <property type="entry name" value="Type_1_exporter"/>
</dbReference>
<comment type="subcellular location">
    <subcellularLocation>
        <location evidence="1">Cell membrane</location>
        <topology evidence="1">Multi-pass membrane protein</topology>
    </subcellularLocation>
</comment>
<feature type="transmembrane region" description="Helical" evidence="7">
    <location>
        <begin position="252"/>
        <end position="275"/>
    </location>
</feature>
<dbReference type="InterPro" id="IPR017871">
    <property type="entry name" value="ABC_transporter-like_CS"/>
</dbReference>
<dbReference type="RefSeq" id="WP_307450050.1">
    <property type="nucleotide sequence ID" value="NZ_JAUTAL010000001.1"/>
</dbReference>
<keyword evidence="11" id="KW-1185">Reference proteome</keyword>
<comment type="caution">
    <text evidence="10">The sequence shown here is derived from an EMBL/GenBank/DDBJ whole genome shotgun (WGS) entry which is preliminary data.</text>
</comment>
<evidence type="ECO:0000313" key="11">
    <source>
        <dbReference type="Proteomes" id="UP001225072"/>
    </source>
</evidence>
<feature type="domain" description="ABC transporter" evidence="8">
    <location>
        <begin position="341"/>
        <end position="574"/>
    </location>
</feature>
<dbReference type="Gene3D" id="3.40.50.300">
    <property type="entry name" value="P-loop containing nucleotide triphosphate hydrolases"/>
    <property type="match status" value="1"/>
</dbReference>
<evidence type="ECO:0000256" key="5">
    <source>
        <dbReference type="ARBA" id="ARBA00022989"/>
    </source>
</evidence>
<keyword evidence="5 7" id="KW-1133">Transmembrane helix</keyword>
<dbReference type="Proteomes" id="UP001225072">
    <property type="component" value="Unassembled WGS sequence"/>
</dbReference>
<reference evidence="10 11" key="1">
    <citation type="submission" date="2023-07" db="EMBL/GenBank/DDBJ databases">
        <title>Functional and genomic diversity of the sorghum phyllosphere microbiome.</title>
        <authorList>
            <person name="Shade A."/>
        </authorList>
    </citation>
    <scope>NUCLEOTIDE SEQUENCE [LARGE SCALE GENOMIC DNA]</scope>
    <source>
        <strain evidence="10 11">SORGH_AS_1064</strain>
    </source>
</reference>
<evidence type="ECO:0000256" key="3">
    <source>
        <dbReference type="ARBA" id="ARBA00022741"/>
    </source>
</evidence>
<dbReference type="InterPro" id="IPR036640">
    <property type="entry name" value="ABC1_TM_sf"/>
</dbReference>
<dbReference type="SUPFAM" id="SSF90123">
    <property type="entry name" value="ABC transporter transmembrane region"/>
    <property type="match status" value="1"/>
</dbReference>
<proteinExistence type="predicted"/>
<dbReference type="InterPro" id="IPR003593">
    <property type="entry name" value="AAA+_ATPase"/>
</dbReference>
<dbReference type="Pfam" id="PF00664">
    <property type="entry name" value="ABC_membrane"/>
    <property type="match status" value="1"/>
</dbReference>
<evidence type="ECO:0000256" key="2">
    <source>
        <dbReference type="ARBA" id="ARBA00022692"/>
    </source>
</evidence>
<protein>
    <submittedName>
        <fullName evidence="10">ATP-binding cassette subfamily B protein IrtA</fullName>
    </submittedName>
</protein>
<dbReference type="InterPro" id="IPR027417">
    <property type="entry name" value="P-loop_NTPase"/>
</dbReference>
<dbReference type="PROSITE" id="PS50929">
    <property type="entry name" value="ABC_TM1F"/>
    <property type="match status" value="1"/>
</dbReference>
<feature type="domain" description="ABC transmembrane type-1" evidence="9">
    <location>
        <begin position="26"/>
        <end position="308"/>
    </location>
</feature>
<dbReference type="PROSITE" id="PS50893">
    <property type="entry name" value="ABC_TRANSPORTER_2"/>
    <property type="match status" value="1"/>
</dbReference>
<keyword evidence="6 7" id="KW-0472">Membrane</keyword>
<evidence type="ECO:0000259" key="8">
    <source>
        <dbReference type="PROSITE" id="PS50893"/>
    </source>
</evidence>
<feature type="transmembrane region" description="Helical" evidence="7">
    <location>
        <begin position="281"/>
        <end position="301"/>
    </location>
</feature>
<feature type="transmembrane region" description="Helical" evidence="7">
    <location>
        <begin position="66"/>
        <end position="97"/>
    </location>
</feature>
<dbReference type="GO" id="GO:0005524">
    <property type="term" value="F:ATP binding"/>
    <property type="evidence" value="ECO:0007669"/>
    <property type="project" value="UniProtKB-KW"/>
</dbReference>
<evidence type="ECO:0000256" key="6">
    <source>
        <dbReference type="ARBA" id="ARBA00023136"/>
    </source>
</evidence>
<dbReference type="SUPFAM" id="SSF52540">
    <property type="entry name" value="P-loop containing nucleoside triphosphate hydrolases"/>
    <property type="match status" value="1"/>
</dbReference>
<evidence type="ECO:0000256" key="4">
    <source>
        <dbReference type="ARBA" id="ARBA00022840"/>
    </source>
</evidence>
<sequence>MKRKTKRKNGISRLLEIAGSRKAALILSALLAVIHALLSLVPYVLTFYIIKELTQPNPDYLLMRSYIAYAVTAALISMLFLYLSGILSHIAAFNILFELRKYIAAKIGRLPMGYLTHRNSGALKKILSDDVERIENFIAHQIPDFVKGIALPVITISYLFSQDWRLAAISFVPLLILAVMIPRMYGGRNRQIIKDYHQSLEDMNSGIVEYVRAMPVMKIFGQSAETFDKYGTTVKRFNGFVAQWIKNSTPGFAIFVSFTSNAMLPVLALGLYLYFDHGISLATLLLFLILGTGYIKPLFVLSNMGMQLSVINHGVEQIDELLDQDCLEEQPLLQKPEHYHIEFRHVYFAYQDQKKVLENISFEIREKTITALVGPSGAGKTTVGQLLSRFWDIQEGGIYISGKDIREYPTPQLMNMISFVFQDSFMFQQSMYENIKMGMDKTREEVERAAKAAQIHDLIVNLPEGYDTLFGQSGVHLSGGEQQRFQLARALLKDAPILILDEATAFADPENEYKIQQAFSQLIKDKTVLIIAHRLSTITNADQILLFDKGKLSAKGKHAELLEHSDLYQRMWNAHIRARDFVI</sequence>